<keyword evidence="7" id="KW-0413">Isomerase</keyword>
<dbReference type="GO" id="GO:0016209">
    <property type="term" value="F:antioxidant activity"/>
    <property type="evidence" value="ECO:0007669"/>
    <property type="project" value="InterPro"/>
</dbReference>
<reference evidence="8" key="1">
    <citation type="submission" date="2016-11" db="EMBL/GenBank/DDBJ databases">
        <authorList>
            <person name="Varghese N."/>
            <person name="Submissions S."/>
        </authorList>
    </citation>
    <scope>NUCLEOTIDE SEQUENCE [LARGE SCALE GENOMIC DNA]</scope>
    <source>
        <strain evidence="8">DSM 24787</strain>
    </source>
</reference>
<dbReference type="Pfam" id="PF00578">
    <property type="entry name" value="AhpC-TSA"/>
    <property type="match status" value="1"/>
</dbReference>
<dbReference type="CDD" id="cd02966">
    <property type="entry name" value="TlpA_like_family"/>
    <property type="match status" value="1"/>
</dbReference>
<dbReference type="GO" id="GO:0030313">
    <property type="term" value="C:cell envelope"/>
    <property type="evidence" value="ECO:0007669"/>
    <property type="project" value="UniProtKB-SubCell"/>
</dbReference>
<feature type="domain" description="Thioredoxin" evidence="6">
    <location>
        <begin position="343"/>
        <end position="486"/>
    </location>
</feature>
<protein>
    <submittedName>
        <fullName evidence="7">Thiol-disulfide isomerase or thioredoxin</fullName>
    </submittedName>
</protein>
<comment type="subcellular location">
    <subcellularLocation>
        <location evidence="1">Cell envelope</location>
    </subcellularLocation>
</comment>
<dbReference type="InterPro" id="IPR017937">
    <property type="entry name" value="Thioredoxin_CS"/>
</dbReference>
<dbReference type="Gene3D" id="1.25.40.10">
    <property type="entry name" value="Tetratricopeptide repeat domain"/>
    <property type="match status" value="1"/>
</dbReference>
<name>A0A1N6J292_9BACT</name>
<dbReference type="GO" id="GO:0016853">
    <property type="term" value="F:isomerase activity"/>
    <property type="evidence" value="ECO:0007669"/>
    <property type="project" value="UniProtKB-KW"/>
</dbReference>
<dbReference type="PROSITE" id="PS00194">
    <property type="entry name" value="THIOREDOXIN_1"/>
    <property type="match status" value="1"/>
</dbReference>
<dbReference type="RefSeq" id="WP_074240789.1">
    <property type="nucleotide sequence ID" value="NZ_FSRA01000002.1"/>
</dbReference>
<feature type="signal peptide" evidence="5">
    <location>
        <begin position="1"/>
        <end position="17"/>
    </location>
</feature>
<gene>
    <name evidence="7" type="ORF">SAMN04488055_3565</name>
</gene>
<dbReference type="InterPro" id="IPR011990">
    <property type="entry name" value="TPR-like_helical_dom_sf"/>
</dbReference>
<dbReference type="GO" id="GO:0016491">
    <property type="term" value="F:oxidoreductase activity"/>
    <property type="evidence" value="ECO:0007669"/>
    <property type="project" value="InterPro"/>
</dbReference>
<sequence>MKRIVIILFLFPLFAVAQVKELVAAIEAAPDSLRLHEAYIKAAGLSTPVVVAQYEKWMKQFPRSAIVPYAIGKAYTNAEDAKAKPYLLKAVALNPSFTEAWGDLWADAQRWGDFSGGMEYLRKAMESDPSNAMYAFYYAHSFKQDHSKWETMIFDVVKRFPANERGAQGLYWLAVDSRDSAYKAKIFDTLKNRYSPEKFSWSRNGMYPYFDLLLDIDPAKAVALATELGNMKNDEAKEWAVQLTTAQKVLEVKKLIAEKKGEEAFALISSVKVPWYFGFNASRELLKAESIALSGNNQAAYDSLIVYFSRTPEVKLKKALSVYGTKLGKGAAQIDADIWKRLDAVSKPATPFTLKRYLRAGTTSLSDYKGRVVLLTYWFPGCGPCRGEFPHFENALRRFPGRAVDYIGINIVSEQNDYVIPFMKSSGYTFTPLEDVKGRAKGNLDNGGGAPANFLIDGEGRLIFGNFMINANNEDKLEMMIELLLNRKA</sequence>
<dbReference type="EMBL" id="FSRA01000002">
    <property type="protein sequence ID" value="SIO38381.1"/>
    <property type="molecule type" value="Genomic_DNA"/>
</dbReference>
<evidence type="ECO:0000256" key="3">
    <source>
        <dbReference type="ARBA" id="ARBA00023157"/>
    </source>
</evidence>
<dbReference type="STRING" id="536979.SAMN04488055_3565"/>
<keyword evidence="8" id="KW-1185">Reference proteome</keyword>
<evidence type="ECO:0000256" key="4">
    <source>
        <dbReference type="ARBA" id="ARBA00023284"/>
    </source>
</evidence>
<keyword evidence="4" id="KW-0676">Redox-active center</keyword>
<accession>A0A1N6J292</accession>
<dbReference type="InterPro" id="IPR000866">
    <property type="entry name" value="AhpC/TSA"/>
</dbReference>
<evidence type="ECO:0000256" key="2">
    <source>
        <dbReference type="ARBA" id="ARBA00022748"/>
    </source>
</evidence>
<dbReference type="InterPro" id="IPR050553">
    <property type="entry name" value="Thioredoxin_ResA/DsbE_sf"/>
</dbReference>
<evidence type="ECO:0000313" key="7">
    <source>
        <dbReference type="EMBL" id="SIO38381.1"/>
    </source>
</evidence>
<dbReference type="PANTHER" id="PTHR42852">
    <property type="entry name" value="THIOL:DISULFIDE INTERCHANGE PROTEIN DSBE"/>
    <property type="match status" value="1"/>
</dbReference>
<evidence type="ECO:0000259" key="6">
    <source>
        <dbReference type="PROSITE" id="PS51352"/>
    </source>
</evidence>
<evidence type="ECO:0000313" key="8">
    <source>
        <dbReference type="Proteomes" id="UP000185003"/>
    </source>
</evidence>
<dbReference type="SUPFAM" id="SSF52833">
    <property type="entry name" value="Thioredoxin-like"/>
    <property type="match status" value="1"/>
</dbReference>
<evidence type="ECO:0000256" key="1">
    <source>
        <dbReference type="ARBA" id="ARBA00004196"/>
    </source>
</evidence>
<feature type="chain" id="PRO_5012161628" evidence="5">
    <location>
        <begin position="18"/>
        <end position="489"/>
    </location>
</feature>
<dbReference type="InterPro" id="IPR036249">
    <property type="entry name" value="Thioredoxin-like_sf"/>
</dbReference>
<dbReference type="GO" id="GO:0006950">
    <property type="term" value="P:response to stress"/>
    <property type="evidence" value="ECO:0007669"/>
    <property type="project" value="UniProtKB-ARBA"/>
</dbReference>
<dbReference type="OrthoDB" id="730498at2"/>
<proteinExistence type="predicted"/>
<dbReference type="PANTHER" id="PTHR42852:SF6">
    <property type="entry name" value="THIOL:DISULFIDE INTERCHANGE PROTEIN DSBE"/>
    <property type="match status" value="1"/>
</dbReference>
<keyword evidence="5" id="KW-0732">Signal</keyword>
<dbReference type="AlphaFoldDB" id="A0A1N6J292"/>
<evidence type="ECO:0000256" key="5">
    <source>
        <dbReference type="SAM" id="SignalP"/>
    </source>
</evidence>
<dbReference type="Gene3D" id="3.40.30.10">
    <property type="entry name" value="Glutaredoxin"/>
    <property type="match status" value="1"/>
</dbReference>
<dbReference type="Proteomes" id="UP000185003">
    <property type="component" value="Unassembled WGS sequence"/>
</dbReference>
<dbReference type="PROSITE" id="PS51352">
    <property type="entry name" value="THIOREDOXIN_2"/>
    <property type="match status" value="1"/>
</dbReference>
<keyword evidence="3" id="KW-1015">Disulfide bond</keyword>
<dbReference type="InterPro" id="IPR013766">
    <property type="entry name" value="Thioredoxin_domain"/>
</dbReference>
<dbReference type="GO" id="GO:0017004">
    <property type="term" value="P:cytochrome complex assembly"/>
    <property type="evidence" value="ECO:0007669"/>
    <property type="project" value="UniProtKB-KW"/>
</dbReference>
<organism evidence="7 8">
    <name type="scientific">Chitinophaga niabensis</name>
    <dbReference type="NCBI Taxonomy" id="536979"/>
    <lineage>
        <taxon>Bacteria</taxon>
        <taxon>Pseudomonadati</taxon>
        <taxon>Bacteroidota</taxon>
        <taxon>Chitinophagia</taxon>
        <taxon>Chitinophagales</taxon>
        <taxon>Chitinophagaceae</taxon>
        <taxon>Chitinophaga</taxon>
    </lineage>
</organism>
<keyword evidence="2" id="KW-0201">Cytochrome c-type biogenesis</keyword>
<dbReference type="SUPFAM" id="SSF48452">
    <property type="entry name" value="TPR-like"/>
    <property type="match status" value="1"/>
</dbReference>